<dbReference type="KEGG" id="psco:LY89DRAFT_558015"/>
<sequence>CYCGNSDQEAIAMGCKYDHIAVDWLPNNCIDAALTAEFVTAGPGPGGAWDYFSDYAGLQRMNESEVEIYARNGKDYFVTRQWHIAHCSFVWRKQWRSKFTSTLIEPWNDKEEHIEHCNEYFM</sequence>
<accession>A0A194X6Y3</accession>
<dbReference type="PANTHER" id="PTHR35896:SF3">
    <property type="entry name" value="MAJOR FACILITATOR SUPERFAMILY TRANSPORTER"/>
    <property type="match status" value="1"/>
</dbReference>
<reference evidence="1 2" key="1">
    <citation type="submission" date="2015-10" db="EMBL/GenBank/DDBJ databases">
        <title>Full genome of DAOMC 229536 Phialocephala scopiformis, a fungal endophyte of spruce producing the potent anti-insectan compound rugulosin.</title>
        <authorList>
            <consortium name="DOE Joint Genome Institute"/>
            <person name="Walker A.K."/>
            <person name="Frasz S.L."/>
            <person name="Seifert K.A."/>
            <person name="Miller J.D."/>
            <person name="Mondo S.J."/>
            <person name="Labutti K."/>
            <person name="Lipzen A."/>
            <person name="Dockter R."/>
            <person name="Kennedy M."/>
            <person name="Grigoriev I.V."/>
            <person name="Spatafora J.W."/>
        </authorList>
    </citation>
    <scope>NUCLEOTIDE SEQUENCE [LARGE SCALE GENOMIC DNA]</scope>
    <source>
        <strain evidence="1 2">CBS 120377</strain>
    </source>
</reference>
<proteinExistence type="predicted"/>
<protein>
    <submittedName>
        <fullName evidence="1">Uncharacterized protein</fullName>
    </submittedName>
</protein>
<evidence type="ECO:0000313" key="2">
    <source>
        <dbReference type="Proteomes" id="UP000070700"/>
    </source>
</evidence>
<dbReference type="OrthoDB" id="3501153at2759"/>
<dbReference type="Proteomes" id="UP000070700">
    <property type="component" value="Unassembled WGS sequence"/>
</dbReference>
<dbReference type="RefSeq" id="XP_018069917.1">
    <property type="nucleotide sequence ID" value="XM_018208407.1"/>
</dbReference>
<dbReference type="STRING" id="149040.A0A194X6Y3"/>
<evidence type="ECO:0000313" key="1">
    <source>
        <dbReference type="EMBL" id="KUJ15562.1"/>
    </source>
</evidence>
<name>A0A194X6Y3_MOLSC</name>
<dbReference type="AlphaFoldDB" id="A0A194X6Y3"/>
<organism evidence="1 2">
    <name type="scientific">Mollisia scopiformis</name>
    <name type="common">Conifer needle endophyte fungus</name>
    <name type="synonym">Phialocephala scopiformis</name>
    <dbReference type="NCBI Taxonomy" id="149040"/>
    <lineage>
        <taxon>Eukaryota</taxon>
        <taxon>Fungi</taxon>
        <taxon>Dikarya</taxon>
        <taxon>Ascomycota</taxon>
        <taxon>Pezizomycotina</taxon>
        <taxon>Leotiomycetes</taxon>
        <taxon>Helotiales</taxon>
        <taxon>Mollisiaceae</taxon>
        <taxon>Mollisia</taxon>
    </lineage>
</organism>
<dbReference type="PANTHER" id="PTHR35896">
    <property type="entry name" value="IG-LIKE DOMAIN-CONTAINING PROTEIN"/>
    <property type="match status" value="1"/>
</dbReference>
<feature type="non-terminal residue" evidence="1">
    <location>
        <position position="122"/>
    </location>
</feature>
<dbReference type="InParanoid" id="A0A194X6Y3"/>
<dbReference type="InterPro" id="IPR053008">
    <property type="entry name" value="Phomopsin_biosynth_assoc"/>
</dbReference>
<gene>
    <name evidence="1" type="ORF">LY89DRAFT_558015</name>
</gene>
<keyword evidence="2" id="KW-1185">Reference proteome</keyword>
<dbReference type="GeneID" id="28818133"/>
<feature type="non-terminal residue" evidence="1">
    <location>
        <position position="1"/>
    </location>
</feature>
<dbReference type="EMBL" id="KQ947418">
    <property type="protein sequence ID" value="KUJ15562.1"/>
    <property type="molecule type" value="Genomic_DNA"/>
</dbReference>